<dbReference type="Pfam" id="PF17308">
    <property type="entry name" value="Corazonin"/>
    <property type="match status" value="1"/>
</dbReference>
<evidence type="ECO:0000256" key="2">
    <source>
        <dbReference type="ARBA" id="ARBA00009635"/>
    </source>
</evidence>
<dbReference type="AlphaFoldDB" id="A0A5E4QSV3"/>
<evidence type="ECO:0000256" key="1">
    <source>
        <dbReference type="ARBA" id="ARBA00004613"/>
    </source>
</evidence>
<comment type="subcellular location">
    <subcellularLocation>
        <location evidence="1">Secreted</location>
    </subcellularLocation>
</comment>
<sequence length="95" mass="11039">MANLALLIIVVTLTTVTSQTFQYSRGWTNGKRDGHRRSDALEKILSPCQVEKLKYLLEGKPFNDRLLISCQSTEDDSEMKRFRPEHQDTFMDVFQ</sequence>
<dbReference type="GO" id="GO:0007218">
    <property type="term" value="P:neuropeptide signaling pathway"/>
    <property type="evidence" value="ECO:0007669"/>
    <property type="project" value="UniProtKB-KW"/>
</dbReference>
<organism evidence="9 10">
    <name type="scientific">Leptidea sinapis</name>
    <dbReference type="NCBI Taxonomy" id="189913"/>
    <lineage>
        <taxon>Eukaryota</taxon>
        <taxon>Metazoa</taxon>
        <taxon>Ecdysozoa</taxon>
        <taxon>Arthropoda</taxon>
        <taxon>Hexapoda</taxon>
        <taxon>Insecta</taxon>
        <taxon>Pterygota</taxon>
        <taxon>Neoptera</taxon>
        <taxon>Endopterygota</taxon>
        <taxon>Lepidoptera</taxon>
        <taxon>Glossata</taxon>
        <taxon>Ditrysia</taxon>
        <taxon>Papilionoidea</taxon>
        <taxon>Pieridae</taxon>
        <taxon>Dismorphiinae</taxon>
        <taxon>Leptidea</taxon>
    </lineage>
</organism>
<keyword evidence="5 8" id="KW-0732">Signal</keyword>
<accession>A0A5E4QSV3</accession>
<dbReference type="EMBL" id="FZQP02004556">
    <property type="protein sequence ID" value="VVD00259.1"/>
    <property type="molecule type" value="Genomic_DNA"/>
</dbReference>
<dbReference type="InterPro" id="IPR020190">
    <property type="entry name" value="Procorazonin"/>
</dbReference>
<protein>
    <recommendedName>
        <fullName evidence="3">Pro-corazonin</fullName>
    </recommendedName>
</protein>
<keyword evidence="7" id="KW-0527">Neuropeptide</keyword>
<proteinExistence type="inferred from homology"/>
<dbReference type="GO" id="GO:0071858">
    <property type="term" value="F:corazonin receptor binding"/>
    <property type="evidence" value="ECO:0007669"/>
    <property type="project" value="InterPro"/>
</dbReference>
<name>A0A5E4QSV3_9NEOP</name>
<dbReference type="GO" id="GO:0005576">
    <property type="term" value="C:extracellular region"/>
    <property type="evidence" value="ECO:0007669"/>
    <property type="project" value="UniProtKB-SubCell"/>
</dbReference>
<keyword evidence="6" id="KW-0027">Amidation</keyword>
<dbReference type="GO" id="GO:0045823">
    <property type="term" value="P:positive regulation of heart contraction"/>
    <property type="evidence" value="ECO:0007669"/>
    <property type="project" value="InterPro"/>
</dbReference>
<evidence type="ECO:0000256" key="3">
    <source>
        <dbReference type="ARBA" id="ARBA00014144"/>
    </source>
</evidence>
<feature type="chain" id="PRO_5022951547" description="Pro-corazonin" evidence="8">
    <location>
        <begin position="19"/>
        <end position="95"/>
    </location>
</feature>
<gene>
    <name evidence="9" type="ORF">LSINAPIS_LOCUS10937</name>
</gene>
<feature type="signal peptide" evidence="8">
    <location>
        <begin position="1"/>
        <end position="18"/>
    </location>
</feature>
<keyword evidence="10" id="KW-1185">Reference proteome</keyword>
<dbReference type="Proteomes" id="UP000324832">
    <property type="component" value="Unassembled WGS sequence"/>
</dbReference>
<evidence type="ECO:0000256" key="7">
    <source>
        <dbReference type="ARBA" id="ARBA00023320"/>
    </source>
</evidence>
<comment type="similarity">
    <text evidence="2">Belongs to the corazonin family.</text>
</comment>
<evidence type="ECO:0000313" key="10">
    <source>
        <dbReference type="Proteomes" id="UP000324832"/>
    </source>
</evidence>
<evidence type="ECO:0000256" key="5">
    <source>
        <dbReference type="ARBA" id="ARBA00022729"/>
    </source>
</evidence>
<evidence type="ECO:0000256" key="4">
    <source>
        <dbReference type="ARBA" id="ARBA00022525"/>
    </source>
</evidence>
<evidence type="ECO:0000256" key="8">
    <source>
        <dbReference type="SAM" id="SignalP"/>
    </source>
</evidence>
<evidence type="ECO:0000313" key="9">
    <source>
        <dbReference type="EMBL" id="VVD00259.1"/>
    </source>
</evidence>
<keyword evidence="4" id="KW-0964">Secreted</keyword>
<reference evidence="9 10" key="1">
    <citation type="submission" date="2017-07" db="EMBL/GenBank/DDBJ databases">
        <authorList>
            <person name="Talla V."/>
            <person name="Backstrom N."/>
        </authorList>
    </citation>
    <scope>NUCLEOTIDE SEQUENCE [LARGE SCALE GENOMIC DNA]</scope>
</reference>
<evidence type="ECO:0000256" key="6">
    <source>
        <dbReference type="ARBA" id="ARBA00022815"/>
    </source>
</evidence>